<proteinExistence type="predicted"/>
<organism evidence="1 2">
    <name type="scientific">Aurantiacibacter zhengii</name>
    <dbReference type="NCBI Taxonomy" id="2307003"/>
    <lineage>
        <taxon>Bacteria</taxon>
        <taxon>Pseudomonadati</taxon>
        <taxon>Pseudomonadota</taxon>
        <taxon>Alphaproteobacteria</taxon>
        <taxon>Sphingomonadales</taxon>
        <taxon>Erythrobacteraceae</taxon>
        <taxon>Aurantiacibacter</taxon>
    </lineage>
</organism>
<name>A0A418NR47_9SPHN</name>
<accession>A0A418NR47</accession>
<dbReference type="EMBL" id="QXFL01000005">
    <property type="protein sequence ID" value="RIV85193.1"/>
    <property type="molecule type" value="Genomic_DNA"/>
</dbReference>
<comment type="caution">
    <text evidence="1">The sequence shown here is derived from an EMBL/GenBank/DDBJ whole genome shotgun (WGS) entry which is preliminary data.</text>
</comment>
<protein>
    <submittedName>
        <fullName evidence="1">Uncharacterized protein</fullName>
    </submittedName>
</protein>
<reference evidence="1 2" key="1">
    <citation type="submission" date="2018-08" db="EMBL/GenBank/DDBJ databases">
        <title>Erythrobacter zhengii sp.nov., a bacterium isolated from deep-sea sediment.</title>
        <authorList>
            <person name="Fang C."/>
            <person name="Wu Y.-H."/>
            <person name="Sun C."/>
            <person name="Wang H."/>
            <person name="Cheng H."/>
            <person name="Meng F.-X."/>
            <person name="Wang C.-S."/>
            <person name="Xu X.-W."/>
        </authorList>
    </citation>
    <scope>NUCLEOTIDE SEQUENCE [LARGE SCALE GENOMIC DNA]</scope>
    <source>
        <strain evidence="1 2">V18</strain>
    </source>
</reference>
<sequence>MRNPGRVFRARDSSTRPTNRAILARRSDHAFKIMERLEKTMAVVGADAQRALLDGNRAFAPPDRRIILAVIRR</sequence>
<dbReference type="AlphaFoldDB" id="A0A418NR47"/>
<evidence type="ECO:0000313" key="1">
    <source>
        <dbReference type="EMBL" id="RIV85193.1"/>
    </source>
</evidence>
<dbReference type="Proteomes" id="UP000286576">
    <property type="component" value="Unassembled WGS sequence"/>
</dbReference>
<gene>
    <name evidence="1" type="ORF">D2V07_13010</name>
</gene>
<keyword evidence="2" id="KW-1185">Reference proteome</keyword>
<evidence type="ECO:0000313" key="2">
    <source>
        <dbReference type="Proteomes" id="UP000286576"/>
    </source>
</evidence>